<dbReference type="PANTHER" id="PTHR10811">
    <property type="entry name" value="FRINGE-RELATED"/>
    <property type="match status" value="1"/>
</dbReference>
<evidence type="ECO:0000256" key="7">
    <source>
        <dbReference type="ARBA" id="ARBA00023136"/>
    </source>
</evidence>
<keyword evidence="7" id="KW-0472">Membrane</keyword>
<keyword evidence="4" id="KW-0812">Transmembrane</keyword>
<keyword evidence="3" id="KW-0808">Transferase</keyword>
<keyword evidence="2" id="KW-0328">Glycosyltransferase</keyword>
<dbReference type="Proteomes" id="UP000030645">
    <property type="component" value="Unassembled WGS sequence"/>
</dbReference>
<feature type="domain" description="Fringe-like glycosyltransferase" evidence="9">
    <location>
        <begin position="85"/>
        <end position="124"/>
    </location>
</feature>
<gene>
    <name evidence="10" type="ORF">L484_016992</name>
</gene>
<evidence type="ECO:0000256" key="1">
    <source>
        <dbReference type="ARBA" id="ARBA00004606"/>
    </source>
</evidence>
<dbReference type="GO" id="GO:0016020">
    <property type="term" value="C:membrane"/>
    <property type="evidence" value="ECO:0007669"/>
    <property type="project" value="UniProtKB-SubCell"/>
</dbReference>
<dbReference type="GO" id="GO:0012505">
    <property type="term" value="C:endomembrane system"/>
    <property type="evidence" value="ECO:0007669"/>
    <property type="project" value="UniProtKB-SubCell"/>
</dbReference>
<evidence type="ECO:0000256" key="6">
    <source>
        <dbReference type="ARBA" id="ARBA00022989"/>
    </source>
</evidence>
<evidence type="ECO:0000256" key="3">
    <source>
        <dbReference type="ARBA" id="ARBA00022679"/>
    </source>
</evidence>
<keyword evidence="5" id="KW-0735">Signal-anchor</keyword>
<evidence type="ECO:0000256" key="5">
    <source>
        <dbReference type="ARBA" id="ARBA00022968"/>
    </source>
</evidence>
<evidence type="ECO:0000313" key="10">
    <source>
        <dbReference type="EMBL" id="EXB36740.1"/>
    </source>
</evidence>
<comment type="subcellular location">
    <subcellularLocation>
        <location evidence="8">Endomembrane system</location>
        <topology evidence="8">Single-pass membrane protein</topology>
    </subcellularLocation>
    <subcellularLocation>
        <location evidence="1">Membrane</location>
        <topology evidence="1">Single-pass type II membrane protein</topology>
    </subcellularLocation>
</comment>
<evidence type="ECO:0000256" key="2">
    <source>
        <dbReference type="ARBA" id="ARBA00022676"/>
    </source>
</evidence>
<dbReference type="InterPro" id="IPR003378">
    <property type="entry name" value="Fringe-like_glycosylTrfase"/>
</dbReference>
<evidence type="ECO:0000256" key="4">
    <source>
        <dbReference type="ARBA" id="ARBA00022692"/>
    </source>
</evidence>
<sequence>MAPKKRRIYRLRQVMERPQAVLRALVEAQRHERICLARREALVIGNADVATLPILGGYVEVQVLVIVRIPVGSSLGEDREGKWLENVRWFVMADDNTVFFIDNLATVLGKYDHNQMYYIGENFGES</sequence>
<evidence type="ECO:0000313" key="11">
    <source>
        <dbReference type="Proteomes" id="UP000030645"/>
    </source>
</evidence>
<proteinExistence type="predicted"/>
<dbReference type="Gene3D" id="3.90.550.50">
    <property type="match status" value="1"/>
</dbReference>
<dbReference type="GO" id="GO:0016757">
    <property type="term" value="F:glycosyltransferase activity"/>
    <property type="evidence" value="ECO:0007669"/>
    <property type="project" value="UniProtKB-KW"/>
</dbReference>
<protein>
    <recommendedName>
        <fullName evidence="9">Fringe-like glycosyltransferase domain-containing protein</fullName>
    </recommendedName>
</protein>
<keyword evidence="11" id="KW-1185">Reference proteome</keyword>
<organism evidence="10 11">
    <name type="scientific">Morus notabilis</name>
    <dbReference type="NCBI Taxonomy" id="981085"/>
    <lineage>
        <taxon>Eukaryota</taxon>
        <taxon>Viridiplantae</taxon>
        <taxon>Streptophyta</taxon>
        <taxon>Embryophyta</taxon>
        <taxon>Tracheophyta</taxon>
        <taxon>Spermatophyta</taxon>
        <taxon>Magnoliopsida</taxon>
        <taxon>eudicotyledons</taxon>
        <taxon>Gunneridae</taxon>
        <taxon>Pentapetalae</taxon>
        <taxon>rosids</taxon>
        <taxon>fabids</taxon>
        <taxon>Rosales</taxon>
        <taxon>Moraceae</taxon>
        <taxon>Moreae</taxon>
        <taxon>Morus</taxon>
    </lineage>
</organism>
<name>W9R1T8_9ROSA</name>
<dbReference type="Pfam" id="PF02434">
    <property type="entry name" value="Fringe"/>
    <property type="match status" value="1"/>
</dbReference>
<accession>W9R1T8</accession>
<dbReference type="AlphaFoldDB" id="W9R1T8"/>
<evidence type="ECO:0000259" key="9">
    <source>
        <dbReference type="Pfam" id="PF02434"/>
    </source>
</evidence>
<reference evidence="11" key="1">
    <citation type="submission" date="2013-01" db="EMBL/GenBank/DDBJ databases">
        <title>Draft Genome Sequence of a Mulberry Tree, Morus notabilis C.K. Schneid.</title>
        <authorList>
            <person name="He N."/>
            <person name="Zhao S."/>
        </authorList>
    </citation>
    <scope>NUCLEOTIDE SEQUENCE</scope>
</reference>
<dbReference type="EMBL" id="KE343588">
    <property type="protein sequence ID" value="EXB36740.1"/>
    <property type="molecule type" value="Genomic_DNA"/>
</dbReference>
<dbReference type="STRING" id="981085.W9R1T8"/>
<keyword evidence="6" id="KW-1133">Transmembrane helix</keyword>
<dbReference type="eggNOG" id="KOG2246">
    <property type="taxonomic scope" value="Eukaryota"/>
</dbReference>
<evidence type="ECO:0000256" key="8">
    <source>
        <dbReference type="ARBA" id="ARBA00037847"/>
    </source>
</evidence>